<feature type="transmembrane region" description="Helical" evidence="2">
    <location>
        <begin position="433"/>
        <end position="449"/>
    </location>
</feature>
<dbReference type="InterPro" id="IPR014529">
    <property type="entry name" value="UCP026631"/>
</dbReference>
<dbReference type="Proteomes" id="UP000578077">
    <property type="component" value="Unassembled WGS sequence"/>
</dbReference>
<dbReference type="InterPro" id="IPR005182">
    <property type="entry name" value="YdbS-like_PH"/>
</dbReference>
<dbReference type="RefSeq" id="WP_184640436.1">
    <property type="nucleotide sequence ID" value="NZ_BAABKT010000035.1"/>
</dbReference>
<gene>
    <name evidence="4" type="ORF">HNR25_005108</name>
</gene>
<organism evidence="4 5">
    <name type="scientific">Streptomonospora salina</name>
    <dbReference type="NCBI Taxonomy" id="104205"/>
    <lineage>
        <taxon>Bacteria</taxon>
        <taxon>Bacillati</taxon>
        <taxon>Actinomycetota</taxon>
        <taxon>Actinomycetes</taxon>
        <taxon>Streptosporangiales</taxon>
        <taxon>Nocardiopsidaceae</taxon>
        <taxon>Streptomonospora</taxon>
    </lineage>
</organism>
<feature type="compositionally biased region" description="Low complexity" evidence="1">
    <location>
        <begin position="224"/>
        <end position="237"/>
    </location>
</feature>
<keyword evidence="2" id="KW-1133">Transmembrane helix</keyword>
<feature type="compositionally biased region" description="Pro residues" evidence="1">
    <location>
        <begin position="32"/>
        <end position="44"/>
    </location>
</feature>
<dbReference type="PIRSF" id="PIRSF026631">
    <property type="entry name" value="UCP026631"/>
    <property type="match status" value="1"/>
</dbReference>
<reference evidence="4 5" key="1">
    <citation type="submission" date="2020-08" db="EMBL/GenBank/DDBJ databases">
        <title>Sequencing the genomes of 1000 actinobacteria strains.</title>
        <authorList>
            <person name="Klenk H.-P."/>
        </authorList>
    </citation>
    <scope>NUCLEOTIDE SEQUENCE [LARGE SCALE GENOMIC DNA]</scope>
    <source>
        <strain evidence="4 5">DSM 44593</strain>
    </source>
</reference>
<feature type="transmembrane region" description="Helical" evidence="2">
    <location>
        <begin position="252"/>
        <end position="281"/>
    </location>
</feature>
<accession>A0A841EIR7</accession>
<keyword evidence="5" id="KW-1185">Reference proteome</keyword>
<evidence type="ECO:0000256" key="1">
    <source>
        <dbReference type="SAM" id="MobiDB-lite"/>
    </source>
</evidence>
<evidence type="ECO:0000313" key="4">
    <source>
        <dbReference type="EMBL" id="MBB6001279.1"/>
    </source>
</evidence>
<feature type="transmembrane region" description="Helical" evidence="2">
    <location>
        <begin position="108"/>
        <end position="128"/>
    </location>
</feature>
<feature type="region of interest" description="Disordered" evidence="1">
    <location>
        <begin position="212"/>
        <end position="238"/>
    </location>
</feature>
<evidence type="ECO:0000256" key="2">
    <source>
        <dbReference type="SAM" id="Phobius"/>
    </source>
</evidence>
<feature type="region of interest" description="Disordered" evidence="1">
    <location>
        <begin position="1"/>
        <end position="66"/>
    </location>
</feature>
<feature type="compositionally biased region" description="Low complexity" evidence="1">
    <location>
        <begin position="45"/>
        <end position="58"/>
    </location>
</feature>
<feature type="compositionally biased region" description="Gly residues" evidence="1">
    <location>
        <begin position="13"/>
        <end position="23"/>
    </location>
</feature>
<protein>
    <submittedName>
        <fullName evidence="4">Putative membrane protein</fullName>
    </submittedName>
</protein>
<dbReference type="PANTHER" id="PTHR34473:SF2">
    <property type="entry name" value="UPF0699 TRANSMEMBRANE PROTEIN YDBT"/>
    <property type="match status" value="1"/>
</dbReference>
<dbReference type="PANTHER" id="PTHR34473">
    <property type="entry name" value="UPF0699 TRANSMEMBRANE PROTEIN YDBS"/>
    <property type="match status" value="1"/>
</dbReference>
<dbReference type="EMBL" id="JACHLY010000002">
    <property type="protein sequence ID" value="MBB6001279.1"/>
    <property type="molecule type" value="Genomic_DNA"/>
</dbReference>
<feature type="domain" description="YdbS-like PH" evidence="3">
    <location>
        <begin position="125"/>
        <end position="204"/>
    </location>
</feature>
<keyword evidence="2" id="KW-0472">Membrane</keyword>
<evidence type="ECO:0000313" key="5">
    <source>
        <dbReference type="Proteomes" id="UP000578077"/>
    </source>
</evidence>
<dbReference type="AlphaFoldDB" id="A0A841EIR7"/>
<proteinExistence type="predicted"/>
<name>A0A841EIR7_9ACTN</name>
<comment type="caution">
    <text evidence="4">The sequence shown here is derived from an EMBL/GenBank/DDBJ whole genome shotgun (WGS) entry which is preliminary data.</text>
</comment>
<sequence length="568" mass="59590">MSENGPYEEPRPGVGGGAAPGGGSDRDGGPVPAEPPAPDPPPAGSGPAAGPYGHPPDASASGPEAEPAYRLSPLTLVTAPVNYLRSYIVPVLIAVIAGTYSFNPWMLGGAGVALVAMVLSGLLTWYTLRYQVGSESLEIRRGLINRSRRSIPLERIRGVDISSNPLHRMLGLAVVKIEAAAGGGGSEEGKLDAVAAGEAERLRRVLLQRRADLSGGGPSAPVGADASGEPGPAAPAGDAEDTEVYFTMPAGWYFYSVLSLGYLMTPFVALATLVGVVSQGLGEQSGDTAYELYLWAADAAVSLLAAAAAVLAFLLLVAMPLFAVVSYAVTHWRFTLLRRGDTLVAERGLLTRQSVTLEKRRIRGHELVDNPLERTRSAVHLRAIVTGLGQTATRAMLMPAGPRSRVEAVLQRALAPFSGSLTRHPRAALWRRLFRAVAPFALAAAVAAFVAPPWVAGVLVVPAVLGVPLGLDRYRSLGHGDDGYRVSVRSGSLRRVQAVVVRDAIIGWNWKQTLFQRRVGLADLEVSVGAGSGGYSAIDAGFGASVAFAHGVTPEMVRPFLDDTDRNA</sequence>
<feature type="transmembrane region" description="Helical" evidence="2">
    <location>
        <begin position="301"/>
        <end position="329"/>
    </location>
</feature>
<keyword evidence="2" id="KW-0812">Transmembrane</keyword>
<dbReference type="Pfam" id="PF03703">
    <property type="entry name" value="bPH_2"/>
    <property type="match status" value="2"/>
</dbReference>
<feature type="transmembrane region" description="Helical" evidence="2">
    <location>
        <begin position="84"/>
        <end position="102"/>
    </location>
</feature>
<feature type="domain" description="YdbS-like PH" evidence="3">
    <location>
        <begin position="483"/>
        <end position="533"/>
    </location>
</feature>
<evidence type="ECO:0000259" key="3">
    <source>
        <dbReference type="Pfam" id="PF03703"/>
    </source>
</evidence>